<dbReference type="GO" id="GO:0051287">
    <property type="term" value="F:NAD binding"/>
    <property type="evidence" value="ECO:0007669"/>
    <property type="project" value="InterPro"/>
</dbReference>
<dbReference type="GO" id="GO:0000271">
    <property type="term" value="P:polysaccharide biosynthetic process"/>
    <property type="evidence" value="ECO:0007669"/>
    <property type="project" value="InterPro"/>
</dbReference>
<dbReference type="GO" id="GO:0016616">
    <property type="term" value="F:oxidoreductase activity, acting on the CH-OH group of donors, NAD or NADP as acceptor"/>
    <property type="evidence" value="ECO:0007669"/>
    <property type="project" value="InterPro"/>
</dbReference>
<dbReference type="InterPro" id="IPR014026">
    <property type="entry name" value="UDP-Glc/GDP-Man_DH_dimer"/>
</dbReference>
<accession>A0A1F7RTP7</accession>
<gene>
    <name evidence="3" type="ORF">A2W05_00700</name>
</gene>
<dbReference type="SUPFAM" id="SSF48179">
    <property type="entry name" value="6-phosphogluconate dehydrogenase C-terminal domain-like"/>
    <property type="match status" value="1"/>
</dbReference>
<dbReference type="InterPro" id="IPR028359">
    <property type="entry name" value="UDP_ManNAc/GlcNAc_DH"/>
</dbReference>
<evidence type="ECO:0000313" key="4">
    <source>
        <dbReference type="Proteomes" id="UP000178797"/>
    </source>
</evidence>
<reference evidence="3 4" key="1">
    <citation type="journal article" date="2016" name="Nat. Commun.">
        <title>Thousands of microbial genomes shed light on interconnected biogeochemical processes in an aquifer system.</title>
        <authorList>
            <person name="Anantharaman K."/>
            <person name="Brown C.T."/>
            <person name="Hug L.A."/>
            <person name="Sharon I."/>
            <person name="Castelle C.J."/>
            <person name="Probst A.J."/>
            <person name="Thomas B.C."/>
            <person name="Singh A."/>
            <person name="Wilkins M.J."/>
            <person name="Karaoz U."/>
            <person name="Brodie E.L."/>
            <person name="Williams K.H."/>
            <person name="Hubbard S.S."/>
            <person name="Banfield J.F."/>
        </authorList>
    </citation>
    <scope>NUCLEOTIDE SEQUENCE [LARGE SCALE GENOMIC DNA]</scope>
</reference>
<dbReference type="GO" id="GO:0016628">
    <property type="term" value="F:oxidoreductase activity, acting on the CH-CH group of donors, NAD or NADP as acceptor"/>
    <property type="evidence" value="ECO:0007669"/>
    <property type="project" value="InterPro"/>
</dbReference>
<dbReference type="InterPro" id="IPR001732">
    <property type="entry name" value="UDP-Glc/GDP-Man_DH_N"/>
</dbReference>
<dbReference type="Pfam" id="PF03721">
    <property type="entry name" value="UDPG_MGDP_dh_N"/>
    <property type="match status" value="1"/>
</dbReference>
<evidence type="ECO:0000259" key="2">
    <source>
        <dbReference type="Pfam" id="PF03721"/>
    </source>
</evidence>
<dbReference type="Proteomes" id="UP000178797">
    <property type="component" value="Unassembled WGS sequence"/>
</dbReference>
<evidence type="ECO:0000259" key="1">
    <source>
        <dbReference type="Pfam" id="PF00984"/>
    </source>
</evidence>
<dbReference type="PIRSF" id="PIRSF500136">
    <property type="entry name" value="UDP_ManNAc_DH"/>
    <property type="match status" value="1"/>
</dbReference>
<dbReference type="PANTHER" id="PTHR43491:SF1">
    <property type="entry name" value="UDP-N-ACETYL-D-MANNOSAMINE DEHYDROGENASE"/>
    <property type="match status" value="1"/>
</dbReference>
<feature type="domain" description="UDP-glucose/GDP-mannose dehydrogenase dimerisation" evidence="1">
    <location>
        <begin position="209"/>
        <end position="300"/>
    </location>
</feature>
<dbReference type="InterPro" id="IPR008927">
    <property type="entry name" value="6-PGluconate_DH-like_C_sf"/>
</dbReference>
<dbReference type="PANTHER" id="PTHR43491">
    <property type="entry name" value="UDP-N-ACETYL-D-MANNOSAMINE DEHYDROGENASE"/>
    <property type="match status" value="1"/>
</dbReference>
<sequence>MQLKEKFLKRKAKLGVIGLGYVGLPLCLEMANAGFDVTGIDIDEEKVKKINKGISYIIDVKNKSLSQIVKKRKLIATADFEILKELDAVSICVPTPLRKTKDPDISFIISAVEEVKKYLRTGQLIVLESTTYPGTTNEIILSELEKTGLKVGKDFYLAFSPERVDPGNRFYNTKNTPKIVGGVTKQCTKIAKLLYEQFVDTVIPVSSTQSAEMVKLVENTFRSINIGMVNEMALMCNKLNIDVWEIIDAAATKPFGFMAFYPGPGLGGHCIPVDPHYLAWKLRTLNYNARFIELAGEINSYMPHFIVEKIIDGLNRIKKSAKGSKILILGVAYKKN</sequence>
<name>A0A1F7RTP7_9BACT</name>
<feature type="non-terminal residue" evidence="3">
    <location>
        <position position="336"/>
    </location>
</feature>
<dbReference type="InterPro" id="IPR017476">
    <property type="entry name" value="UDP-Glc/GDP-Man"/>
</dbReference>
<dbReference type="Pfam" id="PF00984">
    <property type="entry name" value="UDPG_MGDP_dh"/>
    <property type="match status" value="1"/>
</dbReference>
<dbReference type="SUPFAM" id="SSF51735">
    <property type="entry name" value="NAD(P)-binding Rossmann-fold domains"/>
    <property type="match status" value="1"/>
</dbReference>
<organism evidence="3 4">
    <name type="scientific">Candidatus Schekmanbacteria bacterium RBG_16_38_10</name>
    <dbReference type="NCBI Taxonomy" id="1817879"/>
    <lineage>
        <taxon>Bacteria</taxon>
        <taxon>Candidatus Schekmaniibacteriota</taxon>
    </lineage>
</organism>
<protein>
    <submittedName>
        <fullName evidence="3">UDP-N-acetyl-D-glucosamine dehydrogenase</fullName>
    </submittedName>
</protein>
<dbReference type="AlphaFoldDB" id="A0A1F7RTP7"/>
<feature type="domain" description="UDP-glucose/GDP-mannose dehydrogenase N-terminal" evidence="2">
    <location>
        <begin position="13"/>
        <end position="190"/>
    </location>
</feature>
<dbReference type="EMBL" id="MGDE01000190">
    <property type="protein sequence ID" value="OGL44257.1"/>
    <property type="molecule type" value="Genomic_DNA"/>
</dbReference>
<evidence type="ECO:0000313" key="3">
    <source>
        <dbReference type="EMBL" id="OGL44257.1"/>
    </source>
</evidence>
<dbReference type="PIRSF" id="PIRSF000124">
    <property type="entry name" value="UDPglc_GDPman_dh"/>
    <property type="match status" value="1"/>
</dbReference>
<comment type="caution">
    <text evidence="3">The sequence shown here is derived from an EMBL/GenBank/DDBJ whole genome shotgun (WGS) entry which is preliminary data.</text>
</comment>
<dbReference type="InterPro" id="IPR036291">
    <property type="entry name" value="NAD(P)-bd_dom_sf"/>
</dbReference>
<dbReference type="Gene3D" id="3.40.50.720">
    <property type="entry name" value="NAD(P)-binding Rossmann-like Domain"/>
    <property type="match status" value="2"/>
</dbReference>
<dbReference type="NCBIfam" id="TIGR03026">
    <property type="entry name" value="NDP-sugDHase"/>
    <property type="match status" value="1"/>
</dbReference>
<proteinExistence type="predicted"/>